<feature type="domain" description="GS beta-grasp" evidence="7">
    <location>
        <begin position="58"/>
        <end position="159"/>
    </location>
</feature>
<dbReference type="Pfam" id="PF00120">
    <property type="entry name" value="Gln-synt_C"/>
    <property type="match status" value="1"/>
</dbReference>
<feature type="region of interest" description="Disordered" evidence="6">
    <location>
        <begin position="1"/>
        <end position="26"/>
    </location>
</feature>
<keyword evidence="10" id="KW-1185">Reference proteome</keyword>
<dbReference type="Gene3D" id="3.10.20.70">
    <property type="entry name" value="Glutamine synthetase, N-terminal domain"/>
    <property type="match status" value="1"/>
</dbReference>
<accession>A0A3M0I8V3</accession>
<dbReference type="SUPFAM" id="SSF54368">
    <property type="entry name" value="Glutamine synthetase, N-terminal domain"/>
    <property type="match status" value="1"/>
</dbReference>
<dbReference type="PANTHER" id="PTHR43407">
    <property type="entry name" value="GLUTAMINE SYNTHETASE"/>
    <property type="match status" value="1"/>
</dbReference>
<dbReference type="InterPro" id="IPR008146">
    <property type="entry name" value="Gln_synth_cat_dom"/>
</dbReference>
<dbReference type="OrthoDB" id="9807095at2"/>
<dbReference type="GO" id="GO:0004356">
    <property type="term" value="F:glutamine synthetase activity"/>
    <property type="evidence" value="ECO:0007669"/>
    <property type="project" value="UniProtKB-EC"/>
</dbReference>
<comment type="similarity">
    <text evidence="1 4 5">Belongs to the glutamine synthetase family.</text>
</comment>
<gene>
    <name evidence="9" type="ORF">CTZ28_28155</name>
</gene>
<reference evidence="9 10" key="1">
    <citation type="submission" date="2017-11" db="EMBL/GenBank/DDBJ databases">
        <title>Draft genome of actinobacteria isolated from guarana (Paullinia cupana (Mart.) Ducke.</title>
        <authorList>
            <person name="Siqueira K.A."/>
            <person name="Liotti R.G."/>
            <person name="Mendes T.A.O."/>
            <person name="Soares M.A."/>
        </authorList>
    </citation>
    <scope>NUCLEOTIDE SEQUENCE [LARGE SCALE GENOMIC DNA]</scope>
    <source>
        <strain evidence="9 10">193</strain>
    </source>
</reference>
<feature type="compositionally biased region" description="Basic and acidic residues" evidence="6">
    <location>
        <begin position="1"/>
        <end position="14"/>
    </location>
</feature>
<dbReference type="EC" id="6.3.1.2" evidence="2"/>
<protein>
    <recommendedName>
        <fullName evidence="2">glutamine synthetase</fullName>
        <ecNumber evidence="2">6.3.1.2</ecNumber>
    </recommendedName>
    <alternativeName>
        <fullName evidence="3">Glutamine synthetase I beta</fullName>
    </alternativeName>
</protein>
<evidence type="ECO:0000256" key="3">
    <source>
        <dbReference type="ARBA" id="ARBA00033230"/>
    </source>
</evidence>
<evidence type="ECO:0000313" key="10">
    <source>
        <dbReference type="Proteomes" id="UP000270471"/>
    </source>
</evidence>
<dbReference type="PANTHER" id="PTHR43407:SF1">
    <property type="entry name" value="LENGSIN"/>
    <property type="match status" value="1"/>
</dbReference>
<proteinExistence type="inferred from homology"/>
<dbReference type="PROSITE" id="PS51987">
    <property type="entry name" value="GS_CATALYTIC"/>
    <property type="match status" value="1"/>
</dbReference>
<dbReference type="GO" id="GO:0016020">
    <property type="term" value="C:membrane"/>
    <property type="evidence" value="ECO:0007669"/>
    <property type="project" value="TreeGrafter"/>
</dbReference>
<dbReference type="InterPro" id="IPR008147">
    <property type="entry name" value="Gln_synt_N"/>
</dbReference>
<name>A0A3M0I8V3_9ACTN</name>
<evidence type="ECO:0000256" key="2">
    <source>
        <dbReference type="ARBA" id="ARBA00012937"/>
    </source>
</evidence>
<dbReference type="Proteomes" id="UP000270471">
    <property type="component" value="Unassembled WGS sequence"/>
</dbReference>
<dbReference type="PROSITE" id="PS51986">
    <property type="entry name" value="GS_BETA_GRASP"/>
    <property type="match status" value="1"/>
</dbReference>
<organism evidence="9 10">
    <name type="scientific">Streptomyces shenzhenensis</name>
    <dbReference type="NCBI Taxonomy" id="943815"/>
    <lineage>
        <taxon>Bacteria</taxon>
        <taxon>Bacillati</taxon>
        <taxon>Actinomycetota</taxon>
        <taxon>Actinomycetes</taxon>
        <taxon>Kitasatosporales</taxon>
        <taxon>Streptomycetaceae</taxon>
        <taxon>Streptomyces</taxon>
    </lineage>
</organism>
<sequence>MRESMRNADERKVAEGGGGSSARPMLAKDRGGFIERHGFWTEAHYAAAAQMRRVIDELGIEMVRFGFVDQHGLIRGKTLTRSSVSAAMRSGITAPSSLLLKDTSGMSAFSVFAAETGVGVSGFSGAGDIVLVPDPTSFRVVPWAARTGWLLCDVVFPDGTAVPFCSRTLLRSQLDTLAERGYRMTVGAELEFHVFRRAEEPMDQGRIGRPGAPGLAAAVTPTTCGAQLLHEESLDGLDDLVQQLHLGLTSLDLPLRSLELEFGPSQLELTMEADDAAATADAVVVCRSAVRQIARRLGYHATFMSRPQGAETASTGWHLHQSLTNIHTDRAAFMPDADDTSDVLSVTGRSWLEGILRHASAAAAFATPTVNGYKRYQPYSLAPDRVAWGIDNKGAMVRAVGGPGDTATRLENRSGEPAANPYLYIASQLVSGLDGITNRLELRAPTTDPYAADAPPLPRSLGEAVSALETDQAFRSAFGDVVVDWYVHLKRTEYERYLRHVSDWEQREYFGMF</sequence>
<evidence type="ECO:0000313" key="9">
    <source>
        <dbReference type="EMBL" id="RMB82629.1"/>
    </source>
</evidence>
<comment type="caution">
    <text evidence="9">The sequence shown here is derived from an EMBL/GenBank/DDBJ whole genome shotgun (WGS) entry which is preliminary data.</text>
</comment>
<dbReference type="EMBL" id="PENI01000021">
    <property type="protein sequence ID" value="RMB82629.1"/>
    <property type="molecule type" value="Genomic_DNA"/>
</dbReference>
<dbReference type="GO" id="GO:0006542">
    <property type="term" value="P:glutamine biosynthetic process"/>
    <property type="evidence" value="ECO:0007669"/>
    <property type="project" value="InterPro"/>
</dbReference>
<feature type="domain" description="GS catalytic" evidence="8">
    <location>
        <begin position="166"/>
        <end position="513"/>
    </location>
</feature>
<dbReference type="InterPro" id="IPR036651">
    <property type="entry name" value="Gln_synt_N_sf"/>
</dbReference>
<dbReference type="RefSeq" id="WP_121892544.1">
    <property type="nucleotide sequence ID" value="NZ_PENI01000021.1"/>
</dbReference>
<dbReference type="AlphaFoldDB" id="A0A3M0I8V3"/>
<dbReference type="SMART" id="SM01230">
    <property type="entry name" value="Gln-synt_C"/>
    <property type="match status" value="1"/>
</dbReference>
<evidence type="ECO:0000256" key="4">
    <source>
        <dbReference type="PROSITE-ProRule" id="PRU01330"/>
    </source>
</evidence>
<evidence type="ECO:0000256" key="5">
    <source>
        <dbReference type="RuleBase" id="RU000384"/>
    </source>
</evidence>
<dbReference type="Gene3D" id="3.30.590.10">
    <property type="entry name" value="Glutamine synthetase/guanido kinase, catalytic domain"/>
    <property type="match status" value="1"/>
</dbReference>
<dbReference type="GO" id="GO:0005737">
    <property type="term" value="C:cytoplasm"/>
    <property type="evidence" value="ECO:0007669"/>
    <property type="project" value="TreeGrafter"/>
</dbReference>
<evidence type="ECO:0000259" key="7">
    <source>
        <dbReference type="PROSITE" id="PS51986"/>
    </source>
</evidence>
<dbReference type="InterPro" id="IPR014746">
    <property type="entry name" value="Gln_synth/guanido_kin_cat_dom"/>
</dbReference>
<evidence type="ECO:0000256" key="1">
    <source>
        <dbReference type="ARBA" id="ARBA00009897"/>
    </source>
</evidence>
<evidence type="ECO:0000256" key="6">
    <source>
        <dbReference type="SAM" id="MobiDB-lite"/>
    </source>
</evidence>
<dbReference type="SUPFAM" id="SSF55931">
    <property type="entry name" value="Glutamine synthetase/guanido kinase"/>
    <property type="match status" value="1"/>
</dbReference>
<evidence type="ECO:0000259" key="8">
    <source>
        <dbReference type="PROSITE" id="PS51987"/>
    </source>
</evidence>